<feature type="domain" description="HTH CENPB-type" evidence="2">
    <location>
        <begin position="46"/>
        <end position="111"/>
    </location>
</feature>
<organism evidence="3 4">
    <name type="scientific">Alternaria alternata</name>
    <name type="common">Alternaria rot fungus</name>
    <name type="synonym">Torula alternata</name>
    <dbReference type="NCBI Taxonomy" id="5599"/>
    <lineage>
        <taxon>Eukaryota</taxon>
        <taxon>Fungi</taxon>
        <taxon>Dikarya</taxon>
        <taxon>Ascomycota</taxon>
        <taxon>Pezizomycotina</taxon>
        <taxon>Dothideomycetes</taxon>
        <taxon>Pleosporomycetidae</taxon>
        <taxon>Pleosporales</taxon>
        <taxon>Pleosporineae</taxon>
        <taxon>Pleosporaceae</taxon>
        <taxon>Alternaria</taxon>
        <taxon>Alternaria sect. Alternaria</taxon>
        <taxon>Alternaria alternata complex</taxon>
    </lineage>
</organism>
<dbReference type="RefSeq" id="XP_018388298.1">
    <property type="nucleotide sequence ID" value="XM_018533615.1"/>
</dbReference>
<dbReference type="GeneID" id="29119209"/>
<dbReference type="KEGG" id="aalt:CC77DRAFT_904642"/>
<dbReference type="PANTHER" id="PTHR19303">
    <property type="entry name" value="TRANSPOSON"/>
    <property type="match status" value="1"/>
</dbReference>
<feature type="non-terminal residue" evidence="3">
    <location>
        <position position="234"/>
    </location>
</feature>
<reference evidence="3 4" key="1">
    <citation type="submission" date="2016-05" db="EMBL/GenBank/DDBJ databases">
        <title>Comparative analysis of secretome profiles of manganese(II)-oxidizing ascomycete fungi.</title>
        <authorList>
            <consortium name="DOE Joint Genome Institute"/>
            <person name="Zeiner C.A."/>
            <person name="Purvine S.O."/>
            <person name="Zink E.M."/>
            <person name="Wu S."/>
            <person name="Pasa-Tolic L."/>
            <person name="Chaput D.L."/>
            <person name="Haridas S."/>
            <person name="Grigoriev I.V."/>
            <person name="Santelli C.M."/>
            <person name="Hansel C.M."/>
        </authorList>
    </citation>
    <scope>NUCLEOTIDE SEQUENCE [LARGE SCALE GENOMIC DNA]</scope>
    <source>
        <strain evidence="3 4">SRC1lrK2f</strain>
    </source>
</reference>
<dbReference type="Pfam" id="PF03221">
    <property type="entry name" value="HTH_Tnp_Tc5"/>
    <property type="match status" value="1"/>
</dbReference>
<dbReference type="GO" id="GO:0005634">
    <property type="term" value="C:nucleus"/>
    <property type="evidence" value="ECO:0007669"/>
    <property type="project" value="TreeGrafter"/>
</dbReference>
<sequence length="234" mass="26997">MDPIQEAIAEIESREPGDKFSYQQIAKKYGVNRVTLARRHKGETEAYGIRKRFLHPQHETELVRYIDTLNERRTPPTRAMIQRYASSLAGFEVTEQWVSRFINRHPDHLISRYTKGMTRLRHSADSGSKYSLYFKLLHEKMEEYNVQPLHIFNMDEKGFQLGRIGRSKRIFSKALYEQKGLRQALEDGSSEWITVMACICSDGKVLSPSLIFQGSNGAVQSSWVDAIQEGEHSV</sequence>
<dbReference type="GO" id="GO:0003677">
    <property type="term" value="F:DNA binding"/>
    <property type="evidence" value="ECO:0007669"/>
    <property type="project" value="UniProtKB-KW"/>
</dbReference>
<dbReference type="PANTHER" id="PTHR19303:SF74">
    <property type="entry name" value="POGO TRANSPOSABLE ELEMENT WITH KRAB DOMAIN"/>
    <property type="match status" value="1"/>
</dbReference>
<name>A0A177DTM1_ALTAL</name>
<accession>A0A177DTM1</accession>
<dbReference type="OMA" id="EVADWYY"/>
<gene>
    <name evidence="3" type="ORF">CC77DRAFT_904642</name>
</gene>
<dbReference type="InterPro" id="IPR050863">
    <property type="entry name" value="CenT-Element_Derived"/>
</dbReference>
<evidence type="ECO:0000259" key="2">
    <source>
        <dbReference type="PROSITE" id="PS51253"/>
    </source>
</evidence>
<dbReference type="VEuPathDB" id="FungiDB:CC77DRAFT_904642"/>
<proteinExistence type="predicted"/>
<dbReference type="EMBL" id="KV441474">
    <property type="protein sequence ID" value="OAG22877.1"/>
    <property type="molecule type" value="Genomic_DNA"/>
</dbReference>
<dbReference type="InterPro" id="IPR006600">
    <property type="entry name" value="HTH_CenpB_DNA-bd_dom"/>
</dbReference>
<dbReference type="Proteomes" id="UP000077248">
    <property type="component" value="Unassembled WGS sequence"/>
</dbReference>
<evidence type="ECO:0000256" key="1">
    <source>
        <dbReference type="ARBA" id="ARBA00023125"/>
    </source>
</evidence>
<evidence type="ECO:0000313" key="3">
    <source>
        <dbReference type="EMBL" id="OAG22877.1"/>
    </source>
</evidence>
<keyword evidence="4" id="KW-1185">Reference proteome</keyword>
<dbReference type="AlphaFoldDB" id="A0A177DTM1"/>
<dbReference type="PROSITE" id="PS51253">
    <property type="entry name" value="HTH_CENPB"/>
    <property type="match status" value="1"/>
</dbReference>
<keyword evidence="1" id="KW-0238">DNA-binding</keyword>
<protein>
    <recommendedName>
        <fullName evidence="2">HTH CENPB-type domain-containing protein</fullName>
    </recommendedName>
</protein>
<evidence type="ECO:0000313" key="4">
    <source>
        <dbReference type="Proteomes" id="UP000077248"/>
    </source>
</evidence>